<feature type="signal peptide" evidence="1">
    <location>
        <begin position="1"/>
        <end position="18"/>
    </location>
</feature>
<dbReference type="Proteomes" id="UP001417504">
    <property type="component" value="Unassembled WGS sequence"/>
</dbReference>
<dbReference type="EMBL" id="JBBNAE010000005">
    <property type="protein sequence ID" value="KAK9124441.1"/>
    <property type="molecule type" value="Genomic_DNA"/>
</dbReference>
<feature type="chain" id="PRO_5042939668" evidence="1">
    <location>
        <begin position="19"/>
        <end position="81"/>
    </location>
</feature>
<gene>
    <name evidence="2" type="ORF">Sjap_014043</name>
</gene>
<organism evidence="2 3">
    <name type="scientific">Stephania japonica</name>
    <dbReference type="NCBI Taxonomy" id="461633"/>
    <lineage>
        <taxon>Eukaryota</taxon>
        <taxon>Viridiplantae</taxon>
        <taxon>Streptophyta</taxon>
        <taxon>Embryophyta</taxon>
        <taxon>Tracheophyta</taxon>
        <taxon>Spermatophyta</taxon>
        <taxon>Magnoliopsida</taxon>
        <taxon>Ranunculales</taxon>
        <taxon>Menispermaceae</taxon>
        <taxon>Menispermoideae</taxon>
        <taxon>Cissampelideae</taxon>
        <taxon>Stephania</taxon>
    </lineage>
</organism>
<accession>A0AAP0J1L3</accession>
<evidence type="ECO:0000313" key="3">
    <source>
        <dbReference type="Proteomes" id="UP001417504"/>
    </source>
</evidence>
<comment type="caution">
    <text evidence="2">The sequence shown here is derived from an EMBL/GenBank/DDBJ whole genome shotgun (WGS) entry which is preliminary data.</text>
</comment>
<protein>
    <submittedName>
        <fullName evidence="2">Uncharacterized protein</fullName>
    </submittedName>
</protein>
<proteinExistence type="predicted"/>
<evidence type="ECO:0000256" key="1">
    <source>
        <dbReference type="SAM" id="SignalP"/>
    </source>
</evidence>
<keyword evidence="1" id="KW-0732">Signal</keyword>
<keyword evidence="3" id="KW-1185">Reference proteome</keyword>
<reference evidence="2 3" key="1">
    <citation type="submission" date="2024-01" db="EMBL/GenBank/DDBJ databases">
        <title>Genome assemblies of Stephania.</title>
        <authorList>
            <person name="Yang L."/>
        </authorList>
    </citation>
    <scope>NUCLEOTIDE SEQUENCE [LARGE SCALE GENOMIC DNA]</scope>
    <source>
        <strain evidence="2">QJT</strain>
        <tissue evidence="2">Leaf</tissue>
    </source>
</reference>
<dbReference type="AlphaFoldDB" id="A0AAP0J1L3"/>
<name>A0AAP0J1L3_9MAGN</name>
<sequence length="81" mass="8743">MSTSEMVLCVFVDGAVVALLCGNGGAEKAKNSSNSRSLRDTCSIKKRCKLSHAEEILAEYELLNCDYVVSADAYEHMPPTA</sequence>
<evidence type="ECO:0000313" key="2">
    <source>
        <dbReference type="EMBL" id="KAK9124441.1"/>
    </source>
</evidence>